<dbReference type="AlphaFoldDB" id="A0A7Y0ATE3"/>
<evidence type="ECO:0008006" key="4">
    <source>
        <dbReference type="Google" id="ProtNLM"/>
    </source>
</evidence>
<comment type="caution">
    <text evidence="2">The sequence shown here is derived from an EMBL/GenBank/DDBJ whole genome shotgun (WGS) entry which is preliminary data.</text>
</comment>
<sequence length="248" mass="28383">MSDPSNVRQVNIRTDERYRWMNLINKTPGLPATAYRIAFYFVDECAGPKSLGIFPRQSTIASELEVKIDVVKRALRRMEQLGFIRRDTRAVERDRRSTYYLLMWPEKGAETHPIYGSKLPPKSAEKGVISSRNRGQKRPIEPVNEPISPPEGGEENIGQCGFVIGDESYDASNYDPNWHLDRSEIDRGFPDASGAHEARPGEAFCDSLDEDLLGVYRNLEEREQRHLLRLPDDNARLRFLQSLAECPF</sequence>
<dbReference type="InterPro" id="IPR036390">
    <property type="entry name" value="WH_DNA-bd_sf"/>
</dbReference>
<organism evidence="2 3">
    <name type="scientific">Rhizobium terricola</name>
    <dbReference type="NCBI Taxonomy" id="2728849"/>
    <lineage>
        <taxon>Bacteria</taxon>
        <taxon>Pseudomonadati</taxon>
        <taxon>Pseudomonadota</taxon>
        <taxon>Alphaproteobacteria</taxon>
        <taxon>Hyphomicrobiales</taxon>
        <taxon>Rhizobiaceae</taxon>
        <taxon>Rhizobium/Agrobacterium group</taxon>
        <taxon>Rhizobium</taxon>
    </lineage>
</organism>
<gene>
    <name evidence="2" type="ORF">HHL25_02915</name>
</gene>
<keyword evidence="3" id="KW-1185">Reference proteome</keyword>
<dbReference type="Proteomes" id="UP000541470">
    <property type="component" value="Unassembled WGS sequence"/>
</dbReference>
<dbReference type="Gene3D" id="1.10.10.10">
    <property type="entry name" value="Winged helix-like DNA-binding domain superfamily/Winged helix DNA-binding domain"/>
    <property type="match status" value="1"/>
</dbReference>
<accession>A0A7Y0ATE3</accession>
<name>A0A7Y0ATE3_9HYPH</name>
<dbReference type="RefSeq" id="WP_169587091.1">
    <property type="nucleotide sequence ID" value="NZ_JABBGK010000001.1"/>
</dbReference>
<dbReference type="EMBL" id="JABBGK010000001">
    <property type="protein sequence ID" value="NML73070.1"/>
    <property type="molecule type" value="Genomic_DNA"/>
</dbReference>
<proteinExistence type="predicted"/>
<evidence type="ECO:0000256" key="1">
    <source>
        <dbReference type="SAM" id="MobiDB-lite"/>
    </source>
</evidence>
<dbReference type="SUPFAM" id="SSF46785">
    <property type="entry name" value="Winged helix' DNA-binding domain"/>
    <property type="match status" value="1"/>
</dbReference>
<dbReference type="InterPro" id="IPR036388">
    <property type="entry name" value="WH-like_DNA-bd_sf"/>
</dbReference>
<reference evidence="2 3" key="1">
    <citation type="submission" date="2020-04" db="EMBL/GenBank/DDBJ databases">
        <title>Rhizobium sp. S-51 isolated from soil.</title>
        <authorList>
            <person name="Dahal R.H."/>
        </authorList>
    </citation>
    <scope>NUCLEOTIDE SEQUENCE [LARGE SCALE GENOMIC DNA]</scope>
    <source>
        <strain evidence="2 3">S-51</strain>
    </source>
</reference>
<feature type="region of interest" description="Disordered" evidence="1">
    <location>
        <begin position="113"/>
        <end position="155"/>
    </location>
</feature>
<evidence type="ECO:0000313" key="3">
    <source>
        <dbReference type="Proteomes" id="UP000541470"/>
    </source>
</evidence>
<evidence type="ECO:0000313" key="2">
    <source>
        <dbReference type="EMBL" id="NML73070.1"/>
    </source>
</evidence>
<protein>
    <recommendedName>
        <fullName evidence="4">Helix-turn-helix domain-containing protein</fullName>
    </recommendedName>
</protein>